<dbReference type="AlphaFoldDB" id="C8X3J3"/>
<evidence type="ECO:0000256" key="8">
    <source>
        <dbReference type="NCBIfam" id="TIGR00977"/>
    </source>
</evidence>
<reference evidence="11 12" key="2">
    <citation type="journal article" date="2010" name="Stand. Genomic Sci.">
        <title>Complete genome sequence of Desulfohalobium retbaense type strain (HR(100)).</title>
        <authorList>
            <person name="Spring S."/>
            <person name="Nolan M."/>
            <person name="Lapidus A."/>
            <person name="Glavina Del Rio T."/>
            <person name="Copeland A."/>
            <person name="Tice H."/>
            <person name="Cheng J.F."/>
            <person name="Lucas S."/>
            <person name="Land M."/>
            <person name="Chen F."/>
            <person name="Bruce D."/>
            <person name="Goodwin L."/>
            <person name="Pitluck S."/>
            <person name="Ivanova N."/>
            <person name="Mavromatis K."/>
            <person name="Mikhailova N."/>
            <person name="Pati A."/>
            <person name="Chen A."/>
            <person name="Palaniappan K."/>
            <person name="Hauser L."/>
            <person name="Chang Y.J."/>
            <person name="Jeffries C.D."/>
            <person name="Munk C."/>
            <person name="Kiss H."/>
            <person name="Chain P."/>
            <person name="Han C."/>
            <person name="Brettin T."/>
            <person name="Detter J.C."/>
            <person name="Schuler E."/>
            <person name="Goker M."/>
            <person name="Rohde M."/>
            <person name="Bristow J."/>
            <person name="Eisen J.A."/>
            <person name="Markowitz V."/>
            <person name="Hugenholtz P."/>
            <person name="Kyrpides N.C."/>
            <person name="Klenk H.P."/>
        </authorList>
    </citation>
    <scope>NUCLEOTIDE SEQUENCE [LARGE SCALE GENOMIC DNA]</scope>
    <source>
        <strain evidence="11 12">DSM 5692</strain>
    </source>
</reference>
<dbReference type="KEGG" id="drt:Dret_1706"/>
<dbReference type="OrthoDB" id="9803573at2"/>
<feature type="domain" description="Pyruvate carboxyltransferase" evidence="10">
    <location>
        <begin position="4"/>
        <end position="267"/>
    </location>
</feature>
<dbReference type="InterPro" id="IPR000891">
    <property type="entry name" value="PYR_CT"/>
</dbReference>
<dbReference type="SUPFAM" id="SSF51569">
    <property type="entry name" value="Aldolase"/>
    <property type="match status" value="1"/>
</dbReference>
<dbReference type="InterPro" id="IPR054691">
    <property type="entry name" value="LeuA/HCS_post-cat"/>
</dbReference>
<dbReference type="Gene3D" id="1.10.238.260">
    <property type="match status" value="1"/>
</dbReference>
<dbReference type="Gene3D" id="3.30.160.270">
    <property type="match status" value="1"/>
</dbReference>
<keyword evidence="12" id="KW-1185">Reference proteome</keyword>
<dbReference type="eggNOG" id="COG0119">
    <property type="taxonomic scope" value="Bacteria"/>
</dbReference>
<dbReference type="InterPro" id="IPR002034">
    <property type="entry name" value="AIPM/Hcit_synth_CS"/>
</dbReference>
<gene>
    <name evidence="11" type="ordered locus">Dret_1706</name>
</gene>
<protein>
    <recommendedName>
        <fullName evidence="8">Citramalate synthase</fullName>
        <ecNumber evidence="8">2.3.3.21</ecNumber>
    </recommendedName>
</protein>
<comment type="catalytic activity">
    <reaction evidence="7">
        <text>pyruvate + acetyl-CoA + H2O = (3R)-citramalate + CoA + H(+)</text>
        <dbReference type="Rhea" id="RHEA:19045"/>
        <dbReference type="ChEBI" id="CHEBI:15361"/>
        <dbReference type="ChEBI" id="CHEBI:15377"/>
        <dbReference type="ChEBI" id="CHEBI:15378"/>
        <dbReference type="ChEBI" id="CHEBI:30934"/>
        <dbReference type="ChEBI" id="CHEBI:57287"/>
        <dbReference type="ChEBI" id="CHEBI:57288"/>
        <dbReference type="EC" id="2.3.3.21"/>
    </reaction>
</comment>
<dbReference type="CDD" id="cd07941">
    <property type="entry name" value="DRE_TIM_LeuA3"/>
    <property type="match status" value="1"/>
</dbReference>
<dbReference type="EC" id="2.3.3.21" evidence="8"/>
<dbReference type="UniPathway" id="UPA00047">
    <property type="reaction ID" value="UER00066"/>
</dbReference>
<comment type="similarity">
    <text evidence="2 9">Belongs to the alpha-IPM synthase/homocitrate synthase family.</text>
</comment>
<dbReference type="GO" id="GO:0009097">
    <property type="term" value="P:isoleucine biosynthetic process"/>
    <property type="evidence" value="ECO:0007669"/>
    <property type="project" value="UniProtKB-UniRule"/>
</dbReference>
<dbReference type="GO" id="GO:0003852">
    <property type="term" value="F:2-isopropylmalate synthase activity"/>
    <property type="evidence" value="ECO:0007669"/>
    <property type="project" value="InterPro"/>
</dbReference>
<evidence type="ECO:0000313" key="12">
    <source>
        <dbReference type="Proteomes" id="UP000001052"/>
    </source>
</evidence>
<sequence>MNRIEIYDTTLRDGTQSEDVNLSAEDKLRITQRLDDLGVTYIEGGWPASNPTDRRYFEEIGNYTLKHARVSAFGSTHNARTTPENDPNIQSLLDARTNVLTIFGKTWDIHVRDALRVPLERNLELIHNSLAYLRDEVAKLFFDAEHFFDGYKANPEYALACLHQAHEAGVDALVLCDTNGGSLPQEIAEIMAVVQKELPQASLGIHAHNDSELAVANSLQAVQSGATHVQGTINGYGERCGNANLCSIIPNLELKQGHKCLPENHLPKLTQTALYISEVANVQAFHRQPFVGRSAFAHKGGIHVSAVRRNPRTYEHIEPETVGNKQRILLSDLAGQSNILFKAKQYGYHLDKNDPFVLELLSQIKERESNGYEYSAAEASFELLLNRTLGRARKYFTLLGFRVTDEKRQENKDPYSEATVMVQVGGVTEHTAAAGEGPVNALDNAMRKALEKFYPTLTEMHLLDFKVRVLPPQRTSDGKEGTASNVRVLIESGDSQSRWITVGVSYNIIEASWQALEDAINYKLFKNDQLKIEQAMAQARTET</sequence>
<dbReference type="Pfam" id="PF00682">
    <property type="entry name" value="HMGL-like"/>
    <property type="match status" value="1"/>
</dbReference>
<dbReference type="InterPro" id="IPR013785">
    <property type="entry name" value="Aldolase_TIM"/>
</dbReference>
<dbReference type="Proteomes" id="UP000001052">
    <property type="component" value="Chromosome"/>
</dbReference>
<evidence type="ECO:0000256" key="2">
    <source>
        <dbReference type="ARBA" id="ARBA00006154"/>
    </source>
</evidence>
<dbReference type="PROSITE" id="PS50991">
    <property type="entry name" value="PYR_CT"/>
    <property type="match status" value="1"/>
</dbReference>
<dbReference type="SMART" id="SM00917">
    <property type="entry name" value="LeuA_dimer"/>
    <property type="match status" value="1"/>
</dbReference>
<evidence type="ECO:0000256" key="5">
    <source>
        <dbReference type="ARBA" id="ARBA00022679"/>
    </source>
</evidence>
<dbReference type="GO" id="GO:0009098">
    <property type="term" value="P:L-leucine biosynthetic process"/>
    <property type="evidence" value="ECO:0007669"/>
    <property type="project" value="InterPro"/>
</dbReference>
<evidence type="ECO:0000259" key="10">
    <source>
        <dbReference type="PROSITE" id="PS50991"/>
    </source>
</evidence>
<dbReference type="GO" id="GO:0043714">
    <property type="term" value="F:(R)-citramalate synthase activity"/>
    <property type="evidence" value="ECO:0007669"/>
    <property type="project" value="UniProtKB-UniRule"/>
</dbReference>
<evidence type="ECO:0000313" key="11">
    <source>
        <dbReference type="EMBL" id="ACV68990.1"/>
    </source>
</evidence>
<name>C8X3J3_DESRD</name>
<reference evidence="12" key="1">
    <citation type="submission" date="2009-09" db="EMBL/GenBank/DDBJ databases">
        <title>The complete chromosome of Desulfohalobium retbaense DSM 5692.</title>
        <authorList>
            <consortium name="US DOE Joint Genome Institute (JGI-PGF)"/>
            <person name="Lucas S."/>
            <person name="Copeland A."/>
            <person name="Lapidus A."/>
            <person name="Glavina del Rio T."/>
            <person name="Dalin E."/>
            <person name="Tice H."/>
            <person name="Bruce D."/>
            <person name="Goodwin L."/>
            <person name="Pitluck S."/>
            <person name="Kyrpides N."/>
            <person name="Mavromatis K."/>
            <person name="Ivanova N."/>
            <person name="Mikhailova N."/>
            <person name="Munk A.C."/>
            <person name="Brettin T."/>
            <person name="Detter J.C."/>
            <person name="Han C."/>
            <person name="Tapia R."/>
            <person name="Larimer F."/>
            <person name="Land M."/>
            <person name="Hauser L."/>
            <person name="Markowitz V."/>
            <person name="Cheng J.-F."/>
            <person name="Hugenholtz P."/>
            <person name="Woyke T."/>
            <person name="Wu D."/>
            <person name="Spring S."/>
            <person name="Klenk H.-P."/>
            <person name="Eisen J.A."/>
        </authorList>
    </citation>
    <scope>NUCLEOTIDE SEQUENCE [LARGE SCALE GENOMIC DNA]</scope>
    <source>
        <strain evidence="12">DSM 5692</strain>
    </source>
</reference>
<dbReference type="InterPro" id="IPR005675">
    <property type="entry name" value="Citramal_synthase"/>
</dbReference>
<dbReference type="EMBL" id="CP001734">
    <property type="protein sequence ID" value="ACV68990.1"/>
    <property type="molecule type" value="Genomic_DNA"/>
</dbReference>
<dbReference type="RefSeq" id="WP_015752133.1">
    <property type="nucleotide sequence ID" value="NC_013223.1"/>
</dbReference>
<keyword evidence="3" id="KW-0028">Amino-acid biosynthesis</keyword>
<proteinExistence type="inferred from homology"/>
<comment type="pathway">
    <text evidence="1">Amino-acid biosynthesis; L-isoleucine biosynthesis; 2-oxobutanoate from pyruvate: step 1/3.</text>
</comment>
<evidence type="ECO:0000256" key="9">
    <source>
        <dbReference type="RuleBase" id="RU003523"/>
    </source>
</evidence>
<evidence type="ECO:0000256" key="7">
    <source>
        <dbReference type="ARBA" id="ARBA00048263"/>
    </source>
</evidence>
<organism evidence="11 12">
    <name type="scientific">Desulfohalobium retbaense (strain ATCC 49708 / DSM 5692 / JCM 16813 / HR100)</name>
    <dbReference type="NCBI Taxonomy" id="485915"/>
    <lineage>
        <taxon>Bacteria</taxon>
        <taxon>Pseudomonadati</taxon>
        <taxon>Thermodesulfobacteriota</taxon>
        <taxon>Desulfovibrionia</taxon>
        <taxon>Desulfovibrionales</taxon>
        <taxon>Desulfohalobiaceae</taxon>
        <taxon>Desulfohalobium</taxon>
    </lineage>
</organism>
<evidence type="ECO:0000256" key="3">
    <source>
        <dbReference type="ARBA" id="ARBA00022605"/>
    </source>
</evidence>
<dbReference type="Pfam" id="PF08502">
    <property type="entry name" value="LeuA_dimer"/>
    <property type="match status" value="1"/>
</dbReference>
<keyword evidence="4" id="KW-0412">Isoleucine biosynthesis</keyword>
<keyword evidence="6" id="KW-0100">Branched-chain amino acid biosynthesis</keyword>
<keyword evidence="5 9" id="KW-0808">Transferase</keyword>
<dbReference type="NCBIfam" id="TIGR00977">
    <property type="entry name" value="citramal_synth"/>
    <property type="match status" value="1"/>
</dbReference>
<dbReference type="PANTHER" id="PTHR43538">
    <property type="entry name" value="ALPHA-IPM SYNTHASE/HOMOCITRATE SYNTHASE"/>
    <property type="match status" value="1"/>
</dbReference>
<evidence type="ECO:0000256" key="1">
    <source>
        <dbReference type="ARBA" id="ARBA00004743"/>
    </source>
</evidence>
<dbReference type="PROSITE" id="PS00815">
    <property type="entry name" value="AIPM_HOMOCIT_SYNTH_1"/>
    <property type="match status" value="1"/>
</dbReference>
<dbReference type="InterPro" id="IPR036230">
    <property type="entry name" value="LeuA_allosteric_dom_sf"/>
</dbReference>
<evidence type="ECO:0000256" key="6">
    <source>
        <dbReference type="ARBA" id="ARBA00023304"/>
    </source>
</evidence>
<dbReference type="HOGENOM" id="CLU_022158_7_0_7"/>
<dbReference type="Gene3D" id="3.20.20.70">
    <property type="entry name" value="Aldolase class I"/>
    <property type="match status" value="1"/>
</dbReference>
<dbReference type="SUPFAM" id="SSF110921">
    <property type="entry name" value="2-isopropylmalate synthase LeuA, allosteric (dimerisation) domain"/>
    <property type="match status" value="1"/>
</dbReference>
<dbReference type="InterPro" id="IPR013709">
    <property type="entry name" value="2-isopropylmalate_synth_dimer"/>
</dbReference>
<dbReference type="Pfam" id="PF22617">
    <property type="entry name" value="HCS_D2"/>
    <property type="match status" value="1"/>
</dbReference>
<dbReference type="PANTHER" id="PTHR43538:SF1">
    <property type="entry name" value="(R)-CITRAMALATE SYNTHASE"/>
    <property type="match status" value="1"/>
</dbReference>
<evidence type="ECO:0000256" key="4">
    <source>
        <dbReference type="ARBA" id="ARBA00022624"/>
    </source>
</evidence>
<dbReference type="STRING" id="485915.Dret_1706"/>
<accession>C8X3J3</accession>